<name>A0ACB6S8C8_9PLEO</name>
<protein>
    <submittedName>
        <fullName evidence="1">Uncharacterized protein</fullName>
    </submittedName>
</protein>
<reference evidence="1" key="1">
    <citation type="journal article" date="2020" name="Stud. Mycol.">
        <title>101 Dothideomycetes genomes: a test case for predicting lifestyles and emergence of pathogens.</title>
        <authorList>
            <person name="Haridas S."/>
            <person name="Albert R."/>
            <person name="Binder M."/>
            <person name="Bloem J."/>
            <person name="Labutti K."/>
            <person name="Salamov A."/>
            <person name="Andreopoulos B."/>
            <person name="Baker S."/>
            <person name="Barry K."/>
            <person name="Bills G."/>
            <person name="Bluhm B."/>
            <person name="Cannon C."/>
            <person name="Castanera R."/>
            <person name="Culley D."/>
            <person name="Daum C."/>
            <person name="Ezra D."/>
            <person name="Gonzalez J."/>
            <person name="Henrissat B."/>
            <person name="Kuo A."/>
            <person name="Liang C."/>
            <person name="Lipzen A."/>
            <person name="Lutzoni F."/>
            <person name="Magnuson J."/>
            <person name="Mondo S."/>
            <person name="Nolan M."/>
            <person name="Ohm R."/>
            <person name="Pangilinan J."/>
            <person name="Park H.-J."/>
            <person name="Ramirez L."/>
            <person name="Alfaro M."/>
            <person name="Sun H."/>
            <person name="Tritt A."/>
            <person name="Yoshinaga Y."/>
            <person name="Zwiers L.-H."/>
            <person name="Turgeon B."/>
            <person name="Goodwin S."/>
            <person name="Spatafora J."/>
            <person name="Crous P."/>
            <person name="Grigoriev I."/>
        </authorList>
    </citation>
    <scope>NUCLEOTIDE SEQUENCE</scope>
    <source>
        <strain evidence="1">CBS 525.71</strain>
    </source>
</reference>
<keyword evidence="2" id="KW-1185">Reference proteome</keyword>
<proteinExistence type="predicted"/>
<gene>
    <name evidence="1" type="ORF">BU25DRAFT_409086</name>
</gene>
<comment type="caution">
    <text evidence="1">The sequence shown here is derived from an EMBL/GenBank/DDBJ whole genome shotgun (WGS) entry which is preliminary data.</text>
</comment>
<sequence>MISLKRQQTSIESDGRGQKRACSNRFPSNLVQEEQATGFQNSTTPSMQALFVVPKRCIHKIVTACNLAQATCCACLDARPDGFQLSALHGRTRLGVGSTTVLTVKVRQRLALLVVFTDPRREYWDAQDNLGRRHRRPPGVLGAKEDVLDVIRVSYGVGDIDITRSMDLIWDGLKAEVARLMRCHPSQLIVSDIAVYKGRVVPQMSDDNALTLATHIRFRCVTHVEPEDDEMGDVQYD</sequence>
<dbReference type="Proteomes" id="UP000799754">
    <property type="component" value="Unassembled WGS sequence"/>
</dbReference>
<dbReference type="EMBL" id="MU006709">
    <property type="protein sequence ID" value="KAF2629830.1"/>
    <property type="molecule type" value="Genomic_DNA"/>
</dbReference>
<organism evidence="1 2">
    <name type="scientific">Macroventuria anomochaeta</name>
    <dbReference type="NCBI Taxonomy" id="301207"/>
    <lineage>
        <taxon>Eukaryota</taxon>
        <taxon>Fungi</taxon>
        <taxon>Dikarya</taxon>
        <taxon>Ascomycota</taxon>
        <taxon>Pezizomycotina</taxon>
        <taxon>Dothideomycetes</taxon>
        <taxon>Pleosporomycetidae</taxon>
        <taxon>Pleosporales</taxon>
        <taxon>Pleosporineae</taxon>
        <taxon>Didymellaceae</taxon>
        <taxon>Macroventuria</taxon>
    </lineage>
</organism>
<evidence type="ECO:0000313" key="2">
    <source>
        <dbReference type="Proteomes" id="UP000799754"/>
    </source>
</evidence>
<evidence type="ECO:0000313" key="1">
    <source>
        <dbReference type="EMBL" id="KAF2629830.1"/>
    </source>
</evidence>
<accession>A0ACB6S8C8</accession>